<accession>X1CF04</accession>
<evidence type="ECO:0000313" key="2">
    <source>
        <dbReference type="EMBL" id="GAG82806.1"/>
    </source>
</evidence>
<dbReference type="Gene3D" id="3.20.20.210">
    <property type="match status" value="1"/>
</dbReference>
<sequence>FNEFVDDIAECGADGFIFEPLVDLKMIVEKYGQTKVIIGNIDCRVLTFGKKEDIYREVRRCADLGRDCPGFFCRRQSYSPQCFFR</sequence>
<dbReference type="AlphaFoldDB" id="X1CF04"/>
<name>X1CF04_9ZZZZ</name>
<dbReference type="InterPro" id="IPR000257">
    <property type="entry name" value="Uroporphyrinogen_deCOase"/>
</dbReference>
<comment type="caution">
    <text evidence="2">The sequence shown here is derived from an EMBL/GenBank/DDBJ whole genome shotgun (WGS) entry which is preliminary data.</text>
</comment>
<feature type="domain" description="Uroporphyrinogen decarboxylase (URO-D)" evidence="1">
    <location>
        <begin position="3"/>
        <end position="67"/>
    </location>
</feature>
<reference evidence="2" key="1">
    <citation type="journal article" date="2014" name="Front. Microbiol.">
        <title>High frequency of phylogenetically diverse reductive dehalogenase-homologous genes in deep subseafloor sedimentary metagenomes.</title>
        <authorList>
            <person name="Kawai M."/>
            <person name="Futagami T."/>
            <person name="Toyoda A."/>
            <person name="Takaki Y."/>
            <person name="Nishi S."/>
            <person name="Hori S."/>
            <person name="Arai W."/>
            <person name="Tsubouchi T."/>
            <person name="Morono Y."/>
            <person name="Uchiyama I."/>
            <person name="Ito T."/>
            <person name="Fujiyama A."/>
            <person name="Inagaki F."/>
            <person name="Takami H."/>
        </authorList>
    </citation>
    <scope>NUCLEOTIDE SEQUENCE</scope>
    <source>
        <strain evidence="2">Expedition CK06-06</strain>
    </source>
</reference>
<dbReference type="Pfam" id="PF01208">
    <property type="entry name" value="URO-D"/>
    <property type="match status" value="1"/>
</dbReference>
<dbReference type="InterPro" id="IPR038071">
    <property type="entry name" value="UROD/MetE-like_sf"/>
</dbReference>
<dbReference type="PANTHER" id="PTHR47099:SF1">
    <property type="entry name" value="METHYLCOBAMIDE:COM METHYLTRANSFERASE MTBA"/>
    <property type="match status" value="1"/>
</dbReference>
<protein>
    <recommendedName>
        <fullName evidence="1">Uroporphyrinogen decarboxylase (URO-D) domain-containing protein</fullName>
    </recommendedName>
</protein>
<evidence type="ECO:0000259" key="1">
    <source>
        <dbReference type="Pfam" id="PF01208"/>
    </source>
</evidence>
<dbReference type="PANTHER" id="PTHR47099">
    <property type="entry name" value="METHYLCOBAMIDE:COM METHYLTRANSFERASE MTBA"/>
    <property type="match status" value="1"/>
</dbReference>
<feature type="non-terminal residue" evidence="2">
    <location>
        <position position="1"/>
    </location>
</feature>
<organism evidence="2">
    <name type="scientific">marine sediment metagenome</name>
    <dbReference type="NCBI Taxonomy" id="412755"/>
    <lineage>
        <taxon>unclassified sequences</taxon>
        <taxon>metagenomes</taxon>
        <taxon>ecological metagenomes</taxon>
    </lineage>
</organism>
<dbReference type="SUPFAM" id="SSF51726">
    <property type="entry name" value="UROD/MetE-like"/>
    <property type="match status" value="1"/>
</dbReference>
<dbReference type="EMBL" id="BART01017855">
    <property type="protein sequence ID" value="GAG82806.1"/>
    <property type="molecule type" value="Genomic_DNA"/>
</dbReference>
<dbReference type="InterPro" id="IPR052024">
    <property type="entry name" value="Methanogen_methyltrans"/>
</dbReference>
<dbReference type="GO" id="GO:0004853">
    <property type="term" value="F:uroporphyrinogen decarboxylase activity"/>
    <property type="evidence" value="ECO:0007669"/>
    <property type="project" value="InterPro"/>
</dbReference>
<dbReference type="GO" id="GO:0006779">
    <property type="term" value="P:porphyrin-containing compound biosynthetic process"/>
    <property type="evidence" value="ECO:0007669"/>
    <property type="project" value="InterPro"/>
</dbReference>
<proteinExistence type="predicted"/>
<gene>
    <name evidence="2" type="ORF">S01H4_33842</name>
</gene>